<dbReference type="Pfam" id="PF00583">
    <property type="entry name" value="Acetyltransf_1"/>
    <property type="match status" value="1"/>
</dbReference>
<dbReference type="OrthoDB" id="410198at2759"/>
<dbReference type="EMBL" id="OU893337">
    <property type="protein sequence ID" value="CAG9793972.1"/>
    <property type="molecule type" value="Genomic_DNA"/>
</dbReference>
<sequence>MAVDVIKRHYLNEHILVRARNMDLNDRALDDYLVNLLKQGNTLCAKTVDGAVAGVCVNFASSPVDPGNLRLYAYYRQIKMLTVLPEFRRQGLAVLLAEKSKEQAMDQGYKVIRMDCINAYDYKVAERCMLQCIVKYPLHKLRGPNAPYIKRNSAFNRYVRVYVDARTQNDVPDKHFIRQRQIDIDSLIE</sequence>
<dbReference type="AlphaFoldDB" id="A0A9N9WK10"/>
<dbReference type="Gene3D" id="3.40.630.30">
    <property type="match status" value="2"/>
</dbReference>
<dbReference type="GO" id="GO:0016747">
    <property type="term" value="F:acyltransferase activity, transferring groups other than amino-acyl groups"/>
    <property type="evidence" value="ECO:0007669"/>
    <property type="project" value="InterPro"/>
</dbReference>
<accession>A0A9N9WK10</accession>
<organism evidence="2 3">
    <name type="scientific">Diatraea saccharalis</name>
    <name type="common">sugarcane borer</name>
    <dbReference type="NCBI Taxonomy" id="40085"/>
    <lineage>
        <taxon>Eukaryota</taxon>
        <taxon>Metazoa</taxon>
        <taxon>Ecdysozoa</taxon>
        <taxon>Arthropoda</taxon>
        <taxon>Hexapoda</taxon>
        <taxon>Insecta</taxon>
        <taxon>Pterygota</taxon>
        <taxon>Neoptera</taxon>
        <taxon>Endopterygota</taxon>
        <taxon>Lepidoptera</taxon>
        <taxon>Glossata</taxon>
        <taxon>Ditrysia</taxon>
        <taxon>Pyraloidea</taxon>
        <taxon>Crambidae</taxon>
        <taxon>Crambinae</taxon>
        <taxon>Diatraea</taxon>
    </lineage>
</organism>
<proteinExistence type="predicted"/>
<evidence type="ECO:0000259" key="1">
    <source>
        <dbReference type="Pfam" id="PF00583"/>
    </source>
</evidence>
<reference evidence="2" key="2">
    <citation type="submission" date="2022-10" db="EMBL/GenBank/DDBJ databases">
        <authorList>
            <consortium name="ENA_rothamsted_submissions"/>
            <consortium name="culmorum"/>
            <person name="King R."/>
        </authorList>
    </citation>
    <scope>NUCLEOTIDE SEQUENCE</scope>
</reference>
<reference evidence="2" key="1">
    <citation type="submission" date="2021-12" db="EMBL/GenBank/DDBJ databases">
        <authorList>
            <person name="King R."/>
        </authorList>
    </citation>
    <scope>NUCLEOTIDE SEQUENCE</scope>
</reference>
<keyword evidence="3" id="KW-1185">Reference proteome</keyword>
<evidence type="ECO:0000313" key="3">
    <source>
        <dbReference type="Proteomes" id="UP001153714"/>
    </source>
</evidence>
<feature type="domain" description="N-acetyltransferase" evidence="1">
    <location>
        <begin position="32"/>
        <end position="117"/>
    </location>
</feature>
<dbReference type="InterPro" id="IPR000182">
    <property type="entry name" value="GNAT_dom"/>
</dbReference>
<dbReference type="SUPFAM" id="SSF55729">
    <property type="entry name" value="Acyl-CoA N-acyltransferases (Nat)"/>
    <property type="match status" value="1"/>
</dbReference>
<evidence type="ECO:0000313" key="2">
    <source>
        <dbReference type="EMBL" id="CAG9793972.1"/>
    </source>
</evidence>
<dbReference type="Proteomes" id="UP001153714">
    <property type="component" value="Chromosome 6"/>
</dbReference>
<dbReference type="InterPro" id="IPR016181">
    <property type="entry name" value="Acyl_CoA_acyltransferase"/>
</dbReference>
<dbReference type="CDD" id="cd04301">
    <property type="entry name" value="NAT_SF"/>
    <property type="match status" value="1"/>
</dbReference>
<name>A0A9N9WK10_9NEOP</name>
<gene>
    <name evidence="2" type="ORF">DIATSA_LOCUS11381</name>
</gene>
<protein>
    <recommendedName>
        <fullName evidence="1">N-acetyltransferase domain-containing protein</fullName>
    </recommendedName>
</protein>